<evidence type="ECO:0000313" key="2">
    <source>
        <dbReference type="Proteomes" id="UP001432380"/>
    </source>
</evidence>
<organism evidence="1 2">
    <name type="scientific">Burkholderia phage vB_BpP_HN02</name>
    <dbReference type="NCBI Taxonomy" id="3116925"/>
    <lineage>
        <taxon>Viruses</taxon>
        <taxon>Duplodnaviria</taxon>
        <taxon>Heunggongvirae</taxon>
        <taxon>Uroviricota</taxon>
        <taxon>Caudoviricetes</taxon>
        <taxon>Schitoviridae</taxon>
    </lineage>
</organism>
<protein>
    <submittedName>
        <fullName evidence="1">Uncharacterized protein</fullName>
    </submittedName>
</protein>
<dbReference type="EMBL" id="PP079243">
    <property type="protein sequence ID" value="WVK89925.1"/>
    <property type="molecule type" value="Genomic_DNA"/>
</dbReference>
<name>A0AAX4JIC2_9CAUD</name>
<sequence length="133" mass="14583">MAITNVSAFGSSKRTAAANKQELKKSQFWINIGYQAEIQTEEGTELRFISLPNGMALDDMEPVKVSGNNEVWLYQQSARNDLLAQLKAKAESLKPGEEVLIGEGPIVIQLRRVSDEAKEIKAAANPLARNLGL</sequence>
<reference evidence="1" key="1">
    <citation type="submission" date="2024-01" db="EMBL/GenBank/DDBJ databases">
        <authorList>
            <person name="Zhu Q."/>
        </authorList>
    </citation>
    <scope>NUCLEOTIDE SEQUENCE</scope>
</reference>
<dbReference type="Proteomes" id="UP001432380">
    <property type="component" value="Segment"/>
</dbReference>
<accession>A0AAX4JIC2</accession>
<evidence type="ECO:0000313" key="1">
    <source>
        <dbReference type="EMBL" id="WVK89925.1"/>
    </source>
</evidence>
<proteinExistence type="predicted"/>